<dbReference type="RefSeq" id="WP_158051729.1">
    <property type="nucleotide sequence ID" value="NZ_WBKB01000002.1"/>
</dbReference>
<dbReference type="Gene3D" id="3.10.129.10">
    <property type="entry name" value="Hotdog Thioesterase"/>
    <property type="match status" value="1"/>
</dbReference>
<name>A0A7J5BEC4_9MICO</name>
<dbReference type="InterPro" id="IPR029069">
    <property type="entry name" value="HotDog_dom_sf"/>
</dbReference>
<dbReference type="InterPro" id="IPR051490">
    <property type="entry name" value="THEM6_lcsJ_thioesterase"/>
</dbReference>
<comment type="caution">
    <text evidence="2">The sequence shown here is derived from an EMBL/GenBank/DDBJ whole genome shotgun (WGS) entry which is preliminary data.</text>
</comment>
<dbReference type="AlphaFoldDB" id="A0A7J5BEC4"/>
<sequence>MSIIGWVNMWLQWILAVFFRSRGKPRLDLTAVSRIRYRVLPTDIDFLMHMNNGRYLSYMDLGRVDLTNRTGLTEVLTKRDIYAVVASNTMTYRKSLNLFQAFTIESRLIGTDERSFYIEQRFVVDEEIYARGIVRGRLIRKGKGAIKVAELDELTGLDWSAWQVSPDLSAWADEFRLPPTKAPAPSSWDAPAAHSPRAVPER</sequence>
<dbReference type="PANTHER" id="PTHR12475">
    <property type="match status" value="1"/>
</dbReference>
<accession>A0A7J5BEC4</accession>
<keyword evidence="3" id="KW-1185">Reference proteome</keyword>
<dbReference type="SUPFAM" id="SSF54637">
    <property type="entry name" value="Thioesterase/thiol ester dehydrase-isomerase"/>
    <property type="match status" value="1"/>
</dbReference>
<evidence type="ECO:0000313" key="3">
    <source>
        <dbReference type="Proteomes" id="UP000433493"/>
    </source>
</evidence>
<proteinExistence type="predicted"/>
<organism evidence="2 3">
    <name type="scientific">Gulosibacter chungangensis</name>
    <dbReference type="NCBI Taxonomy" id="979746"/>
    <lineage>
        <taxon>Bacteria</taxon>
        <taxon>Bacillati</taxon>
        <taxon>Actinomycetota</taxon>
        <taxon>Actinomycetes</taxon>
        <taxon>Micrococcales</taxon>
        <taxon>Microbacteriaceae</taxon>
        <taxon>Gulosibacter</taxon>
    </lineage>
</organism>
<dbReference type="OrthoDB" id="3727779at2"/>
<evidence type="ECO:0000256" key="1">
    <source>
        <dbReference type="SAM" id="MobiDB-lite"/>
    </source>
</evidence>
<dbReference type="Proteomes" id="UP000433493">
    <property type="component" value="Unassembled WGS sequence"/>
</dbReference>
<dbReference type="Pfam" id="PF13279">
    <property type="entry name" value="4HBT_2"/>
    <property type="match status" value="1"/>
</dbReference>
<dbReference type="CDD" id="cd00586">
    <property type="entry name" value="4HBT"/>
    <property type="match status" value="1"/>
</dbReference>
<dbReference type="EMBL" id="WBKB01000002">
    <property type="protein sequence ID" value="KAB1644226.1"/>
    <property type="molecule type" value="Genomic_DNA"/>
</dbReference>
<evidence type="ECO:0000313" key="2">
    <source>
        <dbReference type="EMBL" id="KAB1644226.1"/>
    </source>
</evidence>
<feature type="compositionally biased region" description="Low complexity" evidence="1">
    <location>
        <begin position="183"/>
        <end position="196"/>
    </location>
</feature>
<dbReference type="PANTHER" id="PTHR12475:SF4">
    <property type="entry name" value="PROTEIN THEM6"/>
    <property type="match status" value="1"/>
</dbReference>
<protein>
    <submittedName>
        <fullName evidence="2">Acyl-CoA thioesterase</fullName>
    </submittedName>
</protein>
<feature type="region of interest" description="Disordered" evidence="1">
    <location>
        <begin position="181"/>
        <end position="202"/>
    </location>
</feature>
<gene>
    <name evidence="2" type="ORF">F8O05_05505</name>
</gene>
<reference evidence="2 3" key="1">
    <citation type="submission" date="2019-09" db="EMBL/GenBank/DDBJ databases">
        <title>Phylogeny of genus Pseudoclavibacter and closely related genus.</title>
        <authorList>
            <person name="Li Y."/>
        </authorList>
    </citation>
    <scope>NUCLEOTIDE SEQUENCE [LARGE SCALE GENOMIC DNA]</scope>
    <source>
        <strain evidence="2 3">KCTC 13959</strain>
    </source>
</reference>